<feature type="compositionally biased region" description="Pro residues" evidence="1">
    <location>
        <begin position="23"/>
        <end position="32"/>
    </location>
</feature>
<dbReference type="Pfam" id="PF00781">
    <property type="entry name" value="DAGK_cat"/>
    <property type="match status" value="1"/>
</dbReference>
<dbReference type="GO" id="GO:0005737">
    <property type="term" value="C:cytoplasm"/>
    <property type="evidence" value="ECO:0007669"/>
    <property type="project" value="TreeGrafter"/>
</dbReference>
<dbReference type="Gene3D" id="3.40.50.10330">
    <property type="entry name" value="Probable inorganic polyphosphate/atp-NAD kinase, domain 1"/>
    <property type="match status" value="1"/>
</dbReference>
<reference evidence="3" key="1">
    <citation type="journal article" date="2020" name="Stud. Mycol.">
        <title>101 Dothideomycetes genomes: a test case for predicting lifestyles and emergence of pathogens.</title>
        <authorList>
            <person name="Haridas S."/>
            <person name="Albert R."/>
            <person name="Binder M."/>
            <person name="Bloem J."/>
            <person name="Labutti K."/>
            <person name="Salamov A."/>
            <person name="Andreopoulos B."/>
            <person name="Baker S."/>
            <person name="Barry K."/>
            <person name="Bills G."/>
            <person name="Bluhm B."/>
            <person name="Cannon C."/>
            <person name="Castanera R."/>
            <person name="Culley D."/>
            <person name="Daum C."/>
            <person name="Ezra D."/>
            <person name="Gonzalez J."/>
            <person name="Henrissat B."/>
            <person name="Kuo A."/>
            <person name="Liang C."/>
            <person name="Lipzen A."/>
            <person name="Lutzoni F."/>
            <person name="Magnuson J."/>
            <person name="Mondo S."/>
            <person name="Nolan M."/>
            <person name="Ohm R."/>
            <person name="Pangilinan J."/>
            <person name="Park H.-J."/>
            <person name="Ramirez L."/>
            <person name="Alfaro M."/>
            <person name="Sun H."/>
            <person name="Tritt A."/>
            <person name="Yoshinaga Y."/>
            <person name="Zwiers L.-H."/>
            <person name="Turgeon B."/>
            <person name="Goodwin S."/>
            <person name="Spatafora J."/>
            <person name="Crous P."/>
            <person name="Grigoriev I."/>
        </authorList>
    </citation>
    <scope>NUCLEOTIDE SEQUENCE</scope>
    <source>
        <strain evidence="3">CBS 279.74</strain>
    </source>
</reference>
<dbReference type="InterPro" id="IPR001206">
    <property type="entry name" value="Diacylglycerol_kinase_cat_dom"/>
</dbReference>
<name>A0A6G1K247_9PLEO</name>
<dbReference type="SUPFAM" id="SSF111331">
    <property type="entry name" value="NAD kinase/diacylglycerol kinase-like"/>
    <property type="match status" value="1"/>
</dbReference>
<dbReference type="AlphaFoldDB" id="A0A6G1K247"/>
<dbReference type="GO" id="GO:0016020">
    <property type="term" value="C:membrane"/>
    <property type="evidence" value="ECO:0007669"/>
    <property type="project" value="TreeGrafter"/>
</dbReference>
<keyword evidence="3" id="KW-0808">Transferase</keyword>
<gene>
    <name evidence="3" type="ORF">K504DRAFT_459090</name>
</gene>
<evidence type="ECO:0000313" key="3">
    <source>
        <dbReference type="EMBL" id="KAF2706683.1"/>
    </source>
</evidence>
<feature type="compositionally biased region" description="Basic and acidic residues" evidence="1">
    <location>
        <begin position="350"/>
        <end position="367"/>
    </location>
</feature>
<dbReference type="InterPro" id="IPR016064">
    <property type="entry name" value="NAD/diacylglycerol_kinase_sf"/>
</dbReference>
<dbReference type="Proteomes" id="UP000799428">
    <property type="component" value="Unassembled WGS sequence"/>
</dbReference>
<dbReference type="InterPro" id="IPR055916">
    <property type="entry name" value="DUF7493"/>
</dbReference>
<proteinExistence type="predicted"/>
<dbReference type="Pfam" id="PF24321">
    <property type="entry name" value="DUF7493"/>
    <property type="match status" value="1"/>
</dbReference>
<dbReference type="SMART" id="SM00046">
    <property type="entry name" value="DAGKc"/>
    <property type="match status" value="1"/>
</dbReference>
<feature type="region of interest" description="Disordered" evidence="1">
    <location>
        <begin position="350"/>
        <end position="377"/>
    </location>
</feature>
<dbReference type="InterPro" id="IPR017438">
    <property type="entry name" value="ATP-NAD_kinase_N"/>
</dbReference>
<keyword evidence="3" id="KW-0418">Kinase</keyword>
<feature type="region of interest" description="Disordered" evidence="1">
    <location>
        <begin position="1"/>
        <end position="35"/>
    </location>
</feature>
<dbReference type="GO" id="GO:0001727">
    <property type="term" value="F:lipid kinase activity"/>
    <property type="evidence" value="ECO:0007669"/>
    <property type="project" value="UniProtKB-ARBA"/>
</dbReference>
<dbReference type="Gene3D" id="2.60.200.40">
    <property type="match status" value="1"/>
</dbReference>
<evidence type="ECO:0000256" key="1">
    <source>
        <dbReference type="SAM" id="MobiDB-lite"/>
    </source>
</evidence>
<protein>
    <submittedName>
        <fullName evidence="3">Sphingoid long chain base kinase-like protein</fullName>
    </submittedName>
</protein>
<feature type="domain" description="DAGKc" evidence="2">
    <location>
        <begin position="145"/>
        <end position="284"/>
    </location>
</feature>
<dbReference type="PANTHER" id="PTHR12358:SF31">
    <property type="entry name" value="ACYLGLYCEROL KINASE, MITOCHONDRIAL"/>
    <property type="match status" value="1"/>
</dbReference>
<evidence type="ECO:0000313" key="4">
    <source>
        <dbReference type="Proteomes" id="UP000799428"/>
    </source>
</evidence>
<dbReference type="InterPro" id="IPR050187">
    <property type="entry name" value="Lipid_Phosphate_FormReg"/>
</dbReference>
<dbReference type="GO" id="GO:0046512">
    <property type="term" value="P:sphingosine biosynthetic process"/>
    <property type="evidence" value="ECO:0007669"/>
    <property type="project" value="TreeGrafter"/>
</dbReference>
<dbReference type="PROSITE" id="PS50146">
    <property type="entry name" value="DAGK"/>
    <property type="match status" value="1"/>
</dbReference>
<dbReference type="EMBL" id="MU005775">
    <property type="protein sequence ID" value="KAF2706683.1"/>
    <property type="molecule type" value="Genomic_DNA"/>
</dbReference>
<dbReference type="OrthoDB" id="3853857at2759"/>
<dbReference type="PANTHER" id="PTHR12358">
    <property type="entry name" value="SPHINGOSINE KINASE"/>
    <property type="match status" value="1"/>
</dbReference>
<sequence>MTMELGVDQDPFKDPSLDGASTPLPPSQPPPHDAPDTLAVGRTASLTLGTDSLVVLDEALLGSKGAACCGVQFAGKSKTTRSIPFYNILWAEHDGDGDITIQYAHGEPKTNVRPAIITYKLDKSEGKLVDAWIESLLVRAYGASQRQKRVKVLINPFGGQGTAQKIYNKHIAPILAASRCELDVEVTKYSGHGVEIAQNLDIEAYDVVACCSGDGIPHEVWNGLSKRPDAARALHKMAVAQLPGGSGNAMSLNFNGTINPSQAALAMVKGLRTPVDLTSITQGDTRTISFLSQSVGIVAETDLGTENMRWMGSARFTMGILIRLITQTIYPADIAVKVEYDTKAAVREAYRAEASKSPREKDDRPLPRIDSGLPPLKHGTVNDPLPESWTLVPHDKLGNFYAGNQSYMSPDANFFPAALPSDGCIDLVRIRGDIRRHTAIGTLLAVAKDEFFELPHVDYQKVSAYRIIPRDQKDGYISIDGEKVPFAPFQAEVHRGLGTALSKSGHLYEAKGV</sequence>
<organism evidence="3 4">
    <name type="scientific">Pleomassaria siparia CBS 279.74</name>
    <dbReference type="NCBI Taxonomy" id="1314801"/>
    <lineage>
        <taxon>Eukaryota</taxon>
        <taxon>Fungi</taxon>
        <taxon>Dikarya</taxon>
        <taxon>Ascomycota</taxon>
        <taxon>Pezizomycotina</taxon>
        <taxon>Dothideomycetes</taxon>
        <taxon>Pleosporomycetidae</taxon>
        <taxon>Pleosporales</taxon>
        <taxon>Pleomassariaceae</taxon>
        <taxon>Pleomassaria</taxon>
    </lineage>
</organism>
<dbReference type="GO" id="GO:0016773">
    <property type="term" value="F:phosphotransferase activity, alcohol group as acceptor"/>
    <property type="evidence" value="ECO:0007669"/>
    <property type="project" value="UniProtKB-ARBA"/>
</dbReference>
<evidence type="ECO:0000259" key="2">
    <source>
        <dbReference type="PROSITE" id="PS50146"/>
    </source>
</evidence>
<accession>A0A6G1K247</accession>
<keyword evidence="4" id="KW-1185">Reference proteome</keyword>